<reference evidence="2" key="1">
    <citation type="submission" date="2020-12" db="EMBL/GenBank/DDBJ databases">
        <title>Genomic characterization of non-nitrogen-fixing Frankia strains.</title>
        <authorList>
            <person name="Carlos-Shanley C."/>
            <person name="Guerra T."/>
            <person name="Hahn D."/>
        </authorList>
    </citation>
    <scope>NUCLEOTIDE SEQUENCE</scope>
    <source>
        <strain evidence="2">CN6</strain>
    </source>
</reference>
<dbReference type="RefSeq" id="WP_203000756.1">
    <property type="nucleotide sequence ID" value="NZ_JADWYU010000139.1"/>
</dbReference>
<evidence type="ECO:0000313" key="3">
    <source>
        <dbReference type="Proteomes" id="UP000604475"/>
    </source>
</evidence>
<keyword evidence="3" id="KW-1185">Reference proteome</keyword>
<name>A0A937RL63_9ACTN</name>
<proteinExistence type="predicted"/>
<dbReference type="EMBL" id="JAEACQ010000255">
    <property type="protein sequence ID" value="MBL7630859.1"/>
    <property type="molecule type" value="Genomic_DNA"/>
</dbReference>
<organism evidence="2 3">
    <name type="scientific">Frankia nepalensis</name>
    <dbReference type="NCBI Taxonomy" id="1836974"/>
    <lineage>
        <taxon>Bacteria</taxon>
        <taxon>Bacillati</taxon>
        <taxon>Actinomycetota</taxon>
        <taxon>Actinomycetes</taxon>
        <taxon>Frankiales</taxon>
        <taxon>Frankiaceae</taxon>
        <taxon>Frankia</taxon>
    </lineage>
</organism>
<feature type="compositionally biased region" description="Basic and acidic residues" evidence="1">
    <location>
        <begin position="108"/>
        <end position="125"/>
    </location>
</feature>
<dbReference type="Proteomes" id="UP000604475">
    <property type="component" value="Unassembled WGS sequence"/>
</dbReference>
<dbReference type="AlphaFoldDB" id="A0A937RL63"/>
<protein>
    <submittedName>
        <fullName evidence="2">Uncharacterized protein</fullName>
    </submittedName>
</protein>
<comment type="caution">
    <text evidence="2">The sequence shown here is derived from an EMBL/GenBank/DDBJ whole genome shotgun (WGS) entry which is preliminary data.</text>
</comment>
<sequence length="152" mass="16326">MCIRPAPVDGNSSSKLPRAPYRLCTSECVPAAPPAILAGGDQANAPVLSRHRKYRSAPTRTTFSSGPGEARLLWTIDTASIRPSACAVWKGASHGKPGWSKFSQRWVSPEKDDGTTSSKLPREPSPRAWTITGLPAAPRPQPTCAGEYRHHA</sequence>
<evidence type="ECO:0000313" key="2">
    <source>
        <dbReference type="EMBL" id="MBL7630859.1"/>
    </source>
</evidence>
<gene>
    <name evidence="2" type="ORF">I7412_27590</name>
</gene>
<accession>A0A937RL63</accession>
<feature type="region of interest" description="Disordered" evidence="1">
    <location>
        <begin position="92"/>
        <end position="152"/>
    </location>
</feature>
<evidence type="ECO:0000256" key="1">
    <source>
        <dbReference type="SAM" id="MobiDB-lite"/>
    </source>
</evidence>